<dbReference type="EMBL" id="HE573019">
    <property type="protein sequence ID" value="CCC46828.1"/>
    <property type="molecule type" value="Genomic_DNA"/>
</dbReference>
<dbReference type="OMA" id="ACFVACY"/>
<dbReference type="Gene3D" id="3.90.1410.10">
    <property type="entry name" value="set domain protein methyltransferase, domain 1"/>
    <property type="match status" value="1"/>
</dbReference>
<reference evidence="1" key="1">
    <citation type="journal article" date="2012" name="Proc. Natl. Acad. Sci. U.S.A.">
        <title>Antigenic diversity is generated by distinct evolutionary mechanisms in African trypanosome species.</title>
        <authorList>
            <person name="Jackson A.P."/>
            <person name="Berry A."/>
            <person name="Aslett M."/>
            <person name="Allison H.C."/>
            <person name="Burton P."/>
            <person name="Vavrova-Anderson J."/>
            <person name="Brown R."/>
            <person name="Browne H."/>
            <person name="Corton N."/>
            <person name="Hauser H."/>
            <person name="Gamble J."/>
            <person name="Gilderthorp R."/>
            <person name="Marcello L."/>
            <person name="McQuillan J."/>
            <person name="Otto T.D."/>
            <person name="Quail M.A."/>
            <person name="Sanders M.J."/>
            <person name="van Tonder A."/>
            <person name="Ginger M.L."/>
            <person name="Field M.C."/>
            <person name="Barry J.D."/>
            <person name="Hertz-Fowler C."/>
            <person name="Berriman M."/>
        </authorList>
    </citation>
    <scope>NUCLEOTIDE SEQUENCE</scope>
    <source>
        <strain evidence="1">Y486</strain>
    </source>
</reference>
<gene>
    <name evidence="1" type="ORF">TVY486_0300220</name>
</gene>
<dbReference type="AlphaFoldDB" id="G0TSA2"/>
<name>G0TSA2_TRYVY</name>
<evidence type="ECO:0000313" key="1">
    <source>
        <dbReference type="EMBL" id="CCC46828.1"/>
    </source>
</evidence>
<dbReference type="VEuPathDB" id="TriTrypDB:TvY486_0300220"/>
<accession>G0TSA2</accession>
<proteinExistence type="predicted"/>
<protein>
    <recommendedName>
        <fullName evidence="2">SET domain-containing protein</fullName>
    </recommendedName>
</protein>
<organism evidence="1">
    <name type="scientific">Trypanosoma vivax (strain Y486)</name>
    <dbReference type="NCBI Taxonomy" id="1055687"/>
    <lineage>
        <taxon>Eukaryota</taxon>
        <taxon>Discoba</taxon>
        <taxon>Euglenozoa</taxon>
        <taxon>Kinetoplastea</taxon>
        <taxon>Metakinetoplastina</taxon>
        <taxon>Trypanosomatida</taxon>
        <taxon>Trypanosomatidae</taxon>
        <taxon>Trypanosoma</taxon>
        <taxon>Duttonella</taxon>
    </lineage>
</organism>
<sequence length="351" mass="38484">MRAGSPDSGVVENSRLSTTGDNFNCFWTWCAQNGIVSKRLSIRRGGQKDASQLSLHVDEPVRAGTVVLSVPYLVTLNPQTVRGDLRPTAMPPVRTMCRCLLRRNRMDIITAHGLWLAGCLACFGRLLAHNRKLDIAPMLSPALFPELPSPFRLAHVDYFPAIADVLRGESNGTLSESSLAAYEKRTESQLRLTHGILQLYRRRRVPHVRPEFLPSLLELRMAHRTILQRSVLLPANCIPSAPGDLADLFEESPDLETIPSLVPLVDIIRSPLAAIASGEKTEVAPAVKAAGASEKVVANCSLHTCTQADFLSPGTRRRVVIETSVLSNRRIVVCALCDLKVGEELLLNYGS</sequence>
<evidence type="ECO:0008006" key="2">
    <source>
        <dbReference type="Google" id="ProtNLM"/>
    </source>
</evidence>
<dbReference type="SUPFAM" id="SSF82199">
    <property type="entry name" value="SET domain"/>
    <property type="match status" value="1"/>
</dbReference>
<dbReference type="InterPro" id="IPR046341">
    <property type="entry name" value="SET_dom_sf"/>
</dbReference>
<dbReference type="CDD" id="cd08161">
    <property type="entry name" value="SET"/>
    <property type="match status" value="1"/>
</dbReference>